<gene>
    <name evidence="2" type="ORF">Q361_1326</name>
</gene>
<keyword evidence="3" id="KW-1185">Reference proteome</keyword>
<reference evidence="2 3" key="1">
    <citation type="submission" date="2018-01" db="EMBL/GenBank/DDBJ databases">
        <title>Genomic Encyclopedia of Type Strains, Phase I: the one thousand microbial genomes (KMG-I) project.</title>
        <authorList>
            <person name="Goeker M."/>
        </authorList>
    </citation>
    <scope>NUCLEOTIDE SEQUENCE [LARGE SCALE GENOMIC DNA]</scope>
    <source>
        <strain evidence="2 3">DSM 17960</strain>
    </source>
</reference>
<accession>A0A2S4N4N6</accession>
<dbReference type="RefSeq" id="WP_103727115.1">
    <property type="nucleotide sequence ID" value="NZ_PQNY01000032.1"/>
</dbReference>
<evidence type="ECO:0000313" key="3">
    <source>
        <dbReference type="Proteomes" id="UP000237056"/>
    </source>
</evidence>
<sequence>MKNILFVCSRNKWRSLTAETIFKNNPNYEVKSAGTENSARIRINANHIIWADTIFVMEKKHHERLLEKFPKDMNNKKIVILEIQDIYKYMDAELIEELKNSLTEYL</sequence>
<proteinExistence type="predicted"/>
<dbReference type="OrthoDB" id="7210484at2"/>
<dbReference type="InterPro" id="IPR036196">
    <property type="entry name" value="Ptyr_pPase_sf"/>
</dbReference>
<organism evidence="2 3">
    <name type="scientific">Flavobacterium croceum DSM 17960</name>
    <dbReference type="NCBI Taxonomy" id="1121886"/>
    <lineage>
        <taxon>Bacteria</taxon>
        <taxon>Pseudomonadati</taxon>
        <taxon>Bacteroidota</taxon>
        <taxon>Flavobacteriia</taxon>
        <taxon>Flavobacteriales</taxon>
        <taxon>Flavobacteriaceae</taxon>
        <taxon>Flavobacterium</taxon>
    </lineage>
</organism>
<feature type="domain" description="Phosphotyrosine protein phosphatase I" evidence="1">
    <location>
        <begin position="2"/>
        <end position="104"/>
    </location>
</feature>
<dbReference type="Pfam" id="PF01451">
    <property type="entry name" value="LMWPc"/>
    <property type="match status" value="1"/>
</dbReference>
<dbReference type="EMBL" id="PQNY01000032">
    <property type="protein sequence ID" value="POS00677.1"/>
    <property type="molecule type" value="Genomic_DNA"/>
</dbReference>
<dbReference type="SMART" id="SM00226">
    <property type="entry name" value="LMWPc"/>
    <property type="match status" value="1"/>
</dbReference>
<dbReference type="SUPFAM" id="SSF52788">
    <property type="entry name" value="Phosphotyrosine protein phosphatases I"/>
    <property type="match status" value="1"/>
</dbReference>
<evidence type="ECO:0000259" key="1">
    <source>
        <dbReference type="SMART" id="SM00226"/>
    </source>
</evidence>
<dbReference type="InterPro" id="IPR023485">
    <property type="entry name" value="Ptyr_pPase"/>
</dbReference>
<dbReference type="InterPro" id="IPR016919">
    <property type="entry name" value="UCP029416_PTP"/>
</dbReference>
<dbReference type="PIRSF" id="PIRSF029416">
    <property type="entry name" value="UCP029416_PTP"/>
    <property type="match status" value="1"/>
</dbReference>
<dbReference type="AlphaFoldDB" id="A0A2S4N4N6"/>
<evidence type="ECO:0000313" key="2">
    <source>
        <dbReference type="EMBL" id="POS00677.1"/>
    </source>
</evidence>
<dbReference type="Gene3D" id="3.40.50.2300">
    <property type="match status" value="1"/>
</dbReference>
<protein>
    <submittedName>
        <fullName evidence="2">Protein-tyrosine phosphatase</fullName>
    </submittedName>
</protein>
<name>A0A2S4N4N6_9FLAO</name>
<comment type="caution">
    <text evidence="2">The sequence shown here is derived from an EMBL/GenBank/DDBJ whole genome shotgun (WGS) entry which is preliminary data.</text>
</comment>
<dbReference type="Proteomes" id="UP000237056">
    <property type="component" value="Unassembled WGS sequence"/>
</dbReference>